<sequence length="202" mass="22059">MLNDKEKMSAFMDGELGIEDASIFIDRLLSDSELKKEWSRLHTVSHLLKYSQRPAALGSEAFASRVYNLLEQEPTVLAPKGLEPRHAPLPLWGKFGAVAIAASVGFVSFVMLQPGNPAGSAFDNAVSSPVANSMETQDDVSPAAMVPASDRGRQWAPVDLAPESSLEMYLARQRAQDLRMEEVRKASEQAPVVQKVGREVAH</sequence>
<gene>
    <name evidence="2" type="ORF">WOB96_14160</name>
</gene>
<dbReference type="EMBL" id="JBBPCO010000019">
    <property type="protein sequence ID" value="MEK8090898.1"/>
    <property type="molecule type" value="Genomic_DNA"/>
</dbReference>
<dbReference type="CDD" id="cd16328">
    <property type="entry name" value="RseA_N"/>
    <property type="match status" value="1"/>
</dbReference>
<protein>
    <submittedName>
        <fullName evidence="2">RseA family anti-sigma factor</fullName>
    </submittedName>
</protein>
<dbReference type="InterPro" id="IPR005572">
    <property type="entry name" value="Anti-sigma_E_RseA_N"/>
</dbReference>
<dbReference type="Proteomes" id="UP001446205">
    <property type="component" value="Unassembled WGS sequence"/>
</dbReference>
<dbReference type="Pfam" id="PF03872">
    <property type="entry name" value="RseA_N"/>
    <property type="match status" value="1"/>
</dbReference>
<evidence type="ECO:0000313" key="3">
    <source>
        <dbReference type="Proteomes" id="UP001446205"/>
    </source>
</evidence>
<proteinExistence type="predicted"/>
<dbReference type="PANTHER" id="PTHR38104">
    <property type="match status" value="1"/>
</dbReference>
<dbReference type="Gene3D" id="1.10.10.880">
    <property type="entry name" value="Anti sigma-E protein RseA, N-terminal domain"/>
    <property type="match status" value="1"/>
</dbReference>
<evidence type="ECO:0000313" key="2">
    <source>
        <dbReference type="EMBL" id="MEK8090898.1"/>
    </source>
</evidence>
<reference evidence="2 3" key="1">
    <citation type="submission" date="2024-04" db="EMBL/GenBank/DDBJ databases">
        <authorList>
            <person name="Abashina T."/>
            <person name="Shaikin A."/>
        </authorList>
    </citation>
    <scope>NUCLEOTIDE SEQUENCE [LARGE SCALE GENOMIC DNA]</scope>
    <source>
        <strain evidence="2 3">AAFK</strain>
    </source>
</reference>
<dbReference type="RefSeq" id="WP_341371954.1">
    <property type="nucleotide sequence ID" value="NZ_JBBPCO010000019.1"/>
</dbReference>
<evidence type="ECO:0000259" key="1">
    <source>
        <dbReference type="Pfam" id="PF03872"/>
    </source>
</evidence>
<dbReference type="InterPro" id="IPR036147">
    <property type="entry name" value="Anti-sigma_E_RseA_N_sf"/>
</dbReference>
<dbReference type="InterPro" id="IPR052383">
    <property type="entry name" value="Anti-sigma-E_RseA-like"/>
</dbReference>
<feature type="domain" description="Anti sigma-E protein RseA N-terminal" evidence="1">
    <location>
        <begin position="5"/>
        <end position="82"/>
    </location>
</feature>
<comment type="caution">
    <text evidence="2">The sequence shown here is derived from an EMBL/GenBank/DDBJ whole genome shotgun (WGS) entry which is preliminary data.</text>
</comment>
<organism evidence="2 3">
    <name type="scientific">Thermithiobacillus plumbiphilus</name>
    <dbReference type="NCBI Taxonomy" id="1729899"/>
    <lineage>
        <taxon>Bacteria</taxon>
        <taxon>Pseudomonadati</taxon>
        <taxon>Pseudomonadota</taxon>
        <taxon>Acidithiobacillia</taxon>
        <taxon>Acidithiobacillales</taxon>
        <taxon>Thermithiobacillaceae</taxon>
        <taxon>Thermithiobacillus</taxon>
    </lineage>
</organism>
<dbReference type="SUPFAM" id="SSF89069">
    <property type="entry name" value="N-terminal, cytoplasmic domain of anti-sigmaE factor RseA"/>
    <property type="match status" value="1"/>
</dbReference>
<accession>A0ABU9DEN4</accession>
<name>A0ABU9DEN4_9PROT</name>
<keyword evidence="3" id="KW-1185">Reference proteome</keyword>
<dbReference type="PANTHER" id="PTHR38104:SF1">
    <property type="entry name" value="ANTI-SIGMA-E FACTOR RSEA"/>
    <property type="match status" value="1"/>
</dbReference>